<dbReference type="PANTHER" id="PTHR37984:SF5">
    <property type="entry name" value="PROTEIN NYNRIN-LIKE"/>
    <property type="match status" value="1"/>
</dbReference>
<dbReference type="Pfam" id="PF24626">
    <property type="entry name" value="SH3_Tf2-1"/>
    <property type="match status" value="1"/>
</dbReference>
<dbReference type="InterPro" id="IPR056924">
    <property type="entry name" value="SH3_Tf2-1"/>
</dbReference>
<dbReference type="InterPro" id="IPR021584">
    <property type="entry name" value="TSP9"/>
</dbReference>
<dbReference type="EMBL" id="QZWG01000011">
    <property type="protein sequence ID" value="RZB80903.1"/>
    <property type="molecule type" value="Genomic_DNA"/>
</dbReference>
<dbReference type="AlphaFoldDB" id="A0A445I470"/>
<dbReference type="InterPro" id="IPR036397">
    <property type="entry name" value="RNaseH_sf"/>
</dbReference>
<organism evidence="3 4">
    <name type="scientific">Glycine soja</name>
    <name type="common">Wild soybean</name>
    <dbReference type="NCBI Taxonomy" id="3848"/>
    <lineage>
        <taxon>Eukaryota</taxon>
        <taxon>Viridiplantae</taxon>
        <taxon>Streptophyta</taxon>
        <taxon>Embryophyta</taxon>
        <taxon>Tracheophyta</taxon>
        <taxon>Spermatophyta</taxon>
        <taxon>Magnoliopsida</taxon>
        <taxon>eudicotyledons</taxon>
        <taxon>Gunneridae</taxon>
        <taxon>Pentapetalae</taxon>
        <taxon>rosids</taxon>
        <taxon>fabids</taxon>
        <taxon>Fabales</taxon>
        <taxon>Fabaceae</taxon>
        <taxon>Papilionoideae</taxon>
        <taxon>50 kb inversion clade</taxon>
        <taxon>NPAAA clade</taxon>
        <taxon>indigoferoid/millettioid clade</taxon>
        <taxon>Phaseoleae</taxon>
        <taxon>Glycine</taxon>
        <taxon>Glycine subgen. Soja</taxon>
    </lineage>
</organism>
<dbReference type="InterPro" id="IPR012337">
    <property type="entry name" value="RNaseH-like_sf"/>
</dbReference>
<reference evidence="3 4" key="1">
    <citation type="submission" date="2018-09" db="EMBL/GenBank/DDBJ databases">
        <title>A high-quality reference genome of wild soybean provides a powerful tool to mine soybean genomes.</title>
        <authorList>
            <person name="Xie M."/>
            <person name="Chung C.Y.L."/>
            <person name="Li M.-W."/>
            <person name="Wong F.-L."/>
            <person name="Chan T.-F."/>
            <person name="Lam H.-M."/>
        </authorList>
    </citation>
    <scope>NUCLEOTIDE SEQUENCE [LARGE SCALE GENOMIC DNA]</scope>
    <source>
        <strain evidence="4">cv. W05</strain>
        <tissue evidence="3">Hypocotyl of etiolated seedlings</tissue>
    </source>
</reference>
<protein>
    <submittedName>
        <fullName evidence="3">Transposon Tf2-9 polyprotein</fullName>
    </submittedName>
</protein>
<dbReference type="SUPFAM" id="SSF144256">
    <property type="entry name" value="TSP9-like"/>
    <property type="match status" value="1"/>
</dbReference>
<keyword evidence="4" id="KW-1185">Reference proteome</keyword>
<evidence type="ECO:0000259" key="2">
    <source>
        <dbReference type="PROSITE" id="PS50994"/>
    </source>
</evidence>
<feature type="region of interest" description="Disordered" evidence="1">
    <location>
        <begin position="430"/>
        <end position="452"/>
    </location>
</feature>
<evidence type="ECO:0000313" key="4">
    <source>
        <dbReference type="Proteomes" id="UP000289340"/>
    </source>
</evidence>
<dbReference type="Gene3D" id="3.30.420.10">
    <property type="entry name" value="Ribonuclease H-like superfamily/Ribonuclease H"/>
    <property type="match status" value="1"/>
</dbReference>
<dbReference type="GO" id="GO:0015074">
    <property type="term" value="P:DNA integration"/>
    <property type="evidence" value="ECO:0007669"/>
    <property type="project" value="InterPro"/>
</dbReference>
<gene>
    <name evidence="3" type="ORF">D0Y65_030579</name>
</gene>
<feature type="domain" description="Integrase catalytic" evidence="2">
    <location>
        <begin position="1"/>
        <end position="151"/>
    </location>
</feature>
<comment type="caution">
    <text evidence="3">The sequence shown here is derived from an EMBL/GenBank/DDBJ whole genome shotgun (WGS) entry which is preliminary data.</text>
</comment>
<dbReference type="InterPro" id="IPR050951">
    <property type="entry name" value="Retrovirus_Pol_polyprotein"/>
</dbReference>
<dbReference type="SUPFAM" id="SSF53098">
    <property type="entry name" value="Ribonuclease H-like"/>
    <property type="match status" value="1"/>
</dbReference>
<proteinExistence type="predicted"/>
<dbReference type="Pfam" id="PF11493">
    <property type="entry name" value="TSP9"/>
    <property type="match status" value="1"/>
</dbReference>
<dbReference type="Proteomes" id="UP000289340">
    <property type="component" value="Chromosome 11"/>
</dbReference>
<dbReference type="InterPro" id="IPR001584">
    <property type="entry name" value="Integrase_cat-core"/>
</dbReference>
<dbReference type="PROSITE" id="PS50994">
    <property type="entry name" value="INTEGRASE"/>
    <property type="match status" value="1"/>
</dbReference>
<evidence type="ECO:0000313" key="3">
    <source>
        <dbReference type="EMBL" id="RZB80903.1"/>
    </source>
</evidence>
<evidence type="ECO:0000256" key="1">
    <source>
        <dbReference type="SAM" id="MobiDB-lite"/>
    </source>
</evidence>
<dbReference type="PANTHER" id="PTHR37984">
    <property type="entry name" value="PROTEIN CBG26694"/>
    <property type="match status" value="1"/>
</dbReference>
<dbReference type="InterPro" id="IPR037244">
    <property type="entry name" value="TSP9_sf"/>
</dbReference>
<accession>A0A445I470</accession>
<sequence>MDFIEGLPKAQGKNVILVVVDRLTKYAHFIPLSYSFTAKDVDESFIKEVVKLHGFPSTIVSDRDKIFLSNLWFELFKMAGTKLKFSSAYHPQTDGQTEEVVNKCLETYLRCLTGTKPKQWTTWLGWAEFWFNTNYNSSLKLTPFKALYGRDPPHLLRGTIIPSAVEEVNQLTQERDQILRDLKDNLTKAQVQMKAYADRSRRVVTFSVGDWVYLKLQPYRQKSLAKKRNEKLSLRFYGPYKIKKQIRLVAFKLDLPPTSKIHPVFHASLLKKAVAATANPQPLPPMLSKDLELRVFQLKSKLSVTILMVLLKFSFNGKIFQILKPLGNSWKSSRNSFPHFTLRTRNEGSYPYLYYSTSTMNGGDYLFLSLQHMASIIMSFAPATGRVFAATAAKGAGGSKEKGLLDWIIGGLQKEDQLVETDPILKKVEEKNGGTTTTTTGRNKNSVAVPQKKKGGFGGLFAKN</sequence>
<name>A0A445I470_GLYSO</name>
<dbReference type="GO" id="GO:0003676">
    <property type="term" value="F:nucleic acid binding"/>
    <property type="evidence" value="ECO:0007669"/>
    <property type="project" value="InterPro"/>
</dbReference>